<feature type="region of interest" description="Disordered" evidence="1">
    <location>
        <begin position="91"/>
        <end position="133"/>
    </location>
</feature>
<accession>A0AAP0KAG4</accession>
<evidence type="ECO:0000313" key="2">
    <source>
        <dbReference type="EMBL" id="KAK9148981.1"/>
    </source>
</evidence>
<feature type="compositionally biased region" description="Low complexity" evidence="1">
    <location>
        <begin position="122"/>
        <end position="133"/>
    </location>
</feature>
<feature type="compositionally biased region" description="Pro residues" evidence="1">
    <location>
        <begin position="35"/>
        <end position="44"/>
    </location>
</feature>
<sequence>MKAPKLMWAQTNLLWGTQKLDPKYRNYPSWKSRRTPPPPPPPSPNSSEESICFEPTKGEESPKSCSPSLAVHFLYKNTIKKSSTSHHLNSVNVEDEAPPPANSAIGGSLNDQHTRLPNDAPSTSTAAAASSSSSIATAAPLLRPRPSTRWAAAAWWTSLEEEFQVQLALAISAPPRRILMRGGSGVGPDWRREADEFGVFAQCCGR</sequence>
<comment type="caution">
    <text evidence="2">The sequence shown here is derived from an EMBL/GenBank/DDBJ whole genome shotgun (WGS) entry which is preliminary data.</text>
</comment>
<keyword evidence="3" id="KW-1185">Reference proteome</keyword>
<dbReference type="AlphaFoldDB" id="A0AAP0KAG4"/>
<dbReference type="Proteomes" id="UP001419268">
    <property type="component" value="Unassembled WGS sequence"/>
</dbReference>
<protein>
    <submittedName>
        <fullName evidence="2">Uncharacterized protein</fullName>
    </submittedName>
</protein>
<gene>
    <name evidence="2" type="ORF">Scep_007738</name>
</gene>
<feature type="region of interest" description="Disordered" evidence="1">
    <location>
        <begin position="21"/>
        <end position="66"/>
    </location>
</feature>
<proteinExistence type="predicted"/>
<reference evidence="2 3" key="1">
    <citation type="submission" date="2024-01" db="EMBL/GenBank/DDBJ databases">
        <title>Genome assemblies of Stephania.</title>
        <authorList>
            <person name="Yang L."/>
        </authorList>
    </citation>
    <scope>NUCLEOTIDE SEQUENCE [LARGE SCALE GENOMIC DNA]</scope>
    <source>
        <strain evidence="2">JXDWG</strain>
        <tissue evidence="2">Leaf</tissue>
    </source>
</reference>
<organism evidence="2 3">
    <name type="scientific">Stephania cephalantha</name>
    <dbReference type="NCBI Taxonomy" id="152367"/>
    <lineage>
        <taxon>Eukaryota</taxon>
        <taxon>Viridiplantae</taxon>
        <taxon>Streptophyta</taxon>
        <taxon>Embryophyta</taxon>
        <taxon>Tracheophyta</taxon>
        <taxon>Spermatophyta</taxon>
        <taxon>Magnoliopsida</taxon>
        <taxon>Ranunculales</taxon>
        <taxon>Menispermaceae</taxon>
        <taxon>Menispermoideae</taxon>
        <taxon>Cissampelideae</taxon>
        <taxon>Stephania</taxon>
    </lineage>
</organism>
<evidence type="ECO:0000256" key="1">
    <source>
        <dbReference type="SAM" id="MobiDB-lite"/>
    </source>
</evidence>
<dbReference type="EMBL" id="JBBNAG010000003">
    <property type="protein sequence ID" value="KAK9148981.1"/>
    <property type="molecule type" value="Genomic_DNA"/>
</dbReference>
<evidence type="ECO:0000313" key="3">
    <source>
        <dbReference type="Proteomes" id="UP001419268"/>
    </source>
</evidence>
<name>A0AAP0KAG4_9MAGN</name>